<dbReference type="Proteomes" id="UP000310458">
    <property type="component" value="Unassembled WGS sequence"/>
</dbReference>
<dbReference type="EMBL" id="VAVZ01000024">
    <property type="protein sequence ID" value="TLP96216.1"/>
    <property type="molecule type" value="Genomic_DNA"/>
</dbReference>
<protein>
    <recommendedName>
        <fullName evidence="4">DUF2273 domain-containing protein</fullName>
    </recommendedName>
</protein>
<evidence type="ECO:0000313" key="2">
    <source>
        <dbReference type="EMBL" id="TLP96216.1"/>
    </source>
</evidence>
<keyword evidence="3" id="KW-1185">Reference proteome</keyword>
<dbReference type="AlphaFoldDB" id="A0A5R9B9Y7"/>
<gene>
    <name evidence="2" type="ORF">FEF26_09510</name>
</gene>
<evidence type="ECO:0000313" key="3">
    <source>
        <dbReference type="Proteomes" id="UP000310458"/>
    </source>
</evidence>
<dbReference type="RefSeq" id="WP_138253303.1">
    <property type="nucleotide sequence ID" value="NZ_VAVZ01000024.1"/>
</dbReference>
<feature type="transmembrane region" description="Helical" evidence="1">
    <location>
        <begin position="12"/>
        <end position="43"/>
    </location>
</feature>
<keyword evidence="1" id="KW-0812">Transmembrane</keyword>
<comment type="caution">
    <text evidence="2">The sequence shown here is derived from an EMBL/GenBank/DDBJ whole genome shotgun (WGS) entry which is preliminary data.</text>
</comment>
<sequence>MNASYVGLFAGLILGIVAVTGGFLAFLGVAALGALGLIVGLIVEGRLDISGITGAERRRR</sequence>
<accession>A0A5R9B9Y7</accession>
<evidence type="ECO:0000256" key="1">
    <source>
        <dbReference type="SAM" id="Phobius"/>
    </source>
</evidence>
<keyword evidence="1" id="KW-1133">Transmembrane helix</keyword>
<organism evidence="2 3">
    <name type="scientific">Nesterenkonia salmonea</name>
    <dbReference type="NCBI Taxonomy" id="1804987"/>
    <lineage>
        <taxon>Bacteria</taxon>
        <taxon>Bacillati</taxon>
        <taxon>Actinomycetota</taxon>
        <taxon>Actinomycetes</taxon>
        <taxon>Micrococcales</taxon>
        <taxon>Micrococcaceae</taxon>
        <taxon>Nesterenkonia</taxon>
    </lineage>
</organism>
<proteinExistence type="predicted"/>
<reference evidence="2 3" key="1">
    <citation type="submission" date="2019-05" db="EMBL/GenBank/DDBJ databases">
        <title>Nesterenkonia sp. GY074 isolated from the Southern Atlantic Ocean.</title>
        <authorList>
            <person name="Zhang G."/>
        </authorList>
    </citation>
    <scope>NUCLEOTIDE SEQUENCE [LARGE SCALE GENOMIC DNA]</scope>
    <source>
        <strain evidence="2 3">GY074</strain>
    </source>
</reference>
<keyword evidence="1" id="KW-0472">Membrane</keyword>
<name>A0A5R9B9Y7_9MICC</name>
<evidence type="ECO:0008006" key="4">
    <source>
        <dbReference type="Google" id="ProtNLM"/>
    </source>
</evidence>